<dbReference type="HOGENOM" id="CLU_031275_8_0_7"/>
<feature type="transmembrane region" description="Helical" evidence="8">
    <location>
        <begin position="221"/>
        <end position="245"/>
    </location>
</feature>
<feature type="transmembrane region" description="Helical" evidence="8">
    <location>
        <begin position="293"/>
        <end position="319"/>
    </location>
</feature>
<comment type="subcellular location">
    <subcellularLocation>
        <location evidence="1">Cell membrane</location>
        <topology evidence="1">Multi-pass membrane protein</topology>
    </subcellularLocation>
</comment>
<evidence type="ECO:0000256" key="8">
    <source>
        <dbReference type="SAM" id="Phobius"/>
    </source>
</evidence>
<proteinExistence type="inferred from homology"/>
<feature type="transmembrane region" description="Helical" evidence="8">
    <location>
        <begin position="42"/>
        <end position="60"/>
    </location>
</feature>
<feature type="transmembrane region" description="Helical" evidence="8">
    <location>
        <begin position="67"/>
        <end position="89"/>
    </location>
</feature>
<protein>
    <submittedName>
        <fullName evidence="9">PerM</fullName>
    </submittedName>
</protein>
<comment type="similarity">
    <text evidence="2">Belongs to the autoinducer-2 exporter (AI-2E) (TC 2.A.86) family.</text>
</comment>
<evidence type="ECO:0000256" key="2">
    <source>
        <dbReference type="ARBA" id="ARBA00009773"/>
    </source>
</evidence>
<evidence type="ECO:0000256" key="1">
    <source>
        <dbReference type="ARBA" id="ARBA00004651"/>
    </source>
</evidence>
<evidence type="ECO:0000313" key="10">
    <source>
        <dbReference type="Proteomes" id="UP000000442"/>
    </source>
</evidence>
<sequence>MIISVRDWVKKNISDPKLFYLFLSISFGLAVIYLFGEMLTPVLVAVIISYLLEGLILQLMRLKVPRIVSVTMVFMVYLIAFTITVIWFIPLISREIIQLFQQLPSMLARAQGQLESLPEHYPELVTVSQVQELYAFISSSLSAIGKQVLAFSFSSVKELATFTVYLVLVPFLVFFLLKDKEMLIGWINRYSPPANDLVTTVLTAVNLQIANYIRGKGWEVLIIWAGTWVCYHLIGVQYALLLSFLSGISVILPYIGVTVVFLPTILIGYFQFGWDVRFLYTVSAYSAVQLLDGFILAPLLLAGVVDLHPVVIVIAILFFGNLWGLWGLFFAIPLATLVKALLDIWMVRQRERGSL</sequence>
<keyword evidence="4" id="KW-1003">Cell membrane</keyword>
<dbReference type="PANTHER" id="PTHR21716">
    <property type="entry name" value="TRANSMEMBRANE PROTEIN"/>
    <property type="match status" value="1"/>
</dbReference>
<name>C0QHD7_DESAH</name>
<feature type="transmembrane region" description="Helical" evidence="8">
    <location>
        <begin position="251"/>
        <end position="272"/>
    </location>
</feature>
<dbReference type="GO" id="GO:0005886">
    <property type="term" value="C:plasma membrane"/>
    <property type="evidence" value="ECO:0007669"/>
    <property type="project" value="UniProtKB-SubCell"/>
</dbReference>
<dbReference type="InterPro" id="IPR002549">
    <property type="entry name" value="AI-2E-like"/>
</dbReference>
<dbReference type="Pfam" id="PF01594">
    <property type="entry name" value="AI-2E_transport"/>
    <property type="match status" value="1"/>
</dbReference>
<accession>C0QHD7</accession>
<dbReference type="STRING" id="177437.HRM2_47470"/>
<evidence type="ECO:0000256" key="7">
    <source>
        <dbReference type="ARBA" id="ARBA00023136"/>
    </source>
</evidence>
<keyword evidence="10" id="KW-1185">Reference proteome</keyword>
<keyword evidence="5 8" id="KW-0812">Transmembrane</keyword>
<feature type="transmembrane region" description="Helical" evidence="8">
    <location>
        <begin position="18"/>
        <end position="36"/>
    </location>
</feature>
<evidence type="ECO:0000313" key="9">
    <source>
        <dbReference type="EMBL" id="ACN17796.1"/>
    </source>
</evidence>
<dbReference type="eggNOG" id="COG0628">
    <property type="taxonomic scope" value="Bacteria"/>
</dbReference>
<evidence type="ECO:0000256" key="4">
    <source>
        <dbReference type="ARBA" id="ARBA00022475"/>
    </source>
</evidence>
<keyword evidence="7 8" id="KW-0472">Membrane</keyword>
<evidence type="ECO:0000256" key="3">
    <source>
        <dbReference type="ARBA" id="ARBA00022448"/>
    </source>
</evidence>
<organism evidence="9 10">
    <name type="scientific">Desulforapulum autotrophicum (strain ATCC 43914 / DSM 3382 / VKM B-1955 / HRM2)</name>
    <name type="common">Desulfobacterium autotrophicum</name>
    <dbReference type="NCBI Taxonomy" id="177437"/>
    <lineage>
        <taxon>Bacteria</taxon>
        <taxon>Pseudomonadati</taxon>
        <taxon>Thermodesulfobacteriota</taxon>
        <taxon>Desulfobacteria</taxon>
        <taxon>Desulfobacterales</taxon>
        <taxon>Desulfobacteraceae</taxon>
        <taxon>Desulforapulum</taxon>
    </lineage>
</organism>
<dbReference type="PANTHER" id="PTHR21716:SF53">
    <property type="entry name" value="PERMEASE PERM-RELATED"/>
    <property type="match status" value="1"/>
</dbReference>
<evidence type="ECO:0000256" key="5">
    <source>
        <dbReference type="ARBA" id="ARBA00022692"/>
    </source>
</evidence>
<dbReference type="OrthoDB" id="5416941at2"/>
<feature type="transmembrane region" description="Helical" evidence="8">
    <location>
        <begin position="159"/>
        <end position="177"/>
    </location>
</feature>
<dbReference type="Proteomes" id="UP000000442">
    <property type="component" value="Chromosome"/>
</dbReference>
<keyword evidence="3" id="KW-0813">Transport</keyword>
<keyword evidence="6 8" id="KW-1133">Transmembrane helix</keyword>
<dbReference type="GO" id="GO:0055085">
    <property type="term" value="P:transmembrane transport"/>
    <property type="evidence" value="ECO:0007669"/>
    <property type="project" value="TreeGrafter"/>
</dbReference>
<dbReference type="RefSeq" id="WP_015906506.1">
    <property type="nucleotide sequence ID" value="NC_012108.1"/>
</dbReference>
<reference evidence="9 10" key="1">
    <citation type="journal article" date="2009" name="Environ. Microbiol.">
        <title>Genome sequence of Desulfobacterium autotrophicum HRM2, a marine sulfate reducer oxidizing organic carbon completely to carbon dioxide.</title>
        <authorList>
            <person name="Strittmatter A.W."/>
            <person name="Liesegang H."/>
            <person name="Rabus R."/>
            <person name="Decker I."/>
            <person name="Amann J."/>
            <person name="Andres S."/>
            <person name="Henne A."/>
            <person name="Fricke W.F."/>
            <person name="Martinez-Arias R."/>
            <person name="Bartels D."/>
            <person name="Goesmann A."/>
            <person name="Krause L."/>
            <person name="Puehler A."/>
            <person name="Klenk H.P."/>
            <person name="Richter M."/>
            <person name="Schuler M."/>
            <person name="Gloeckner F.O."/>
            <person name="Meyerdierks A."/>
            <person name="Gottschalk G."/>
            <person name="Amann R."/>
        </authorList>
    </citation>
    <scope>NUCLEOTIDE SEQUENCE [LARGE SCALE GENOMIC DNA]</scope>
    <source>
        <strain evidence="10">ATCC 43914 / DSM 3382 / HRM2</strain>
    </source>
</reference>
<dbReference type="AlphaFoldDB" id="C0QHD7"/>
<dbReference type="KEGG" id="dat:HRM2_47470"/>
<dbReference type="EMBL" id="CP001087">
    <property type="protein sequence ID" value="ACN17796.1"/>
    <property type="molecule type" value="Genomic_DNA"/>
</dbReference>
<evidence type="ECO:0000256" key="6">
    <source>
        <dbReference type="ARBA" id="ARBA00022989"/>
    </source>
</evidence>
<gene>
    <name evidence="9" type="primary">perM</name>
    <name evidence="9" type="ordered locus">HRM2_47470</name>
</gene>